<gene>
    <name evidence="2" type="ORF">PAP_03065</name>
</gene>
<dbReference type="eggNOG" id="arCOG01734">
    <property type="taxonomic scope" value="Archaea"/>
</dbReference>
<dbReference type="SUPFAM" id="SSF88697">
    <property type="entry name" value="PUA domain-like"/>
    <property type="match status" value="1"/>
</dbReference>
<dbReference type="STRING" id="1343739.PAP_03065"/>
<dbReference type="InterPro" id="IPR015947">
    <property type="entry name" value="PUA-like_sf"/>
</dbReference>
<name>A0A075LWV5_9EURY</name>
<dbReference type="Pfam" id="PF04266">
    <property type="entry name" value="ASCH"/>
    <property type="match status" value="1"/>
</dbReference>
<feature type="domain" description="ASCH" evidence="1">
    <location>
        <begin position="5"/>
        <end position="108"/>
    </location>
</feature>
<dbReference type="RefSeq" id="WP_048164631.1">
    <property type="nucleotide sequence ID" value="NZ_CP006019.1"/>
</dbReference>
<evidence type="ECO:0000313" key="3">
    <source>
        <dbReference type="Proteomes" id="UP000027981"/>
    </source>
</evidence>
<dbReference type="SMART" id="SM01022">
    <property type="entry name" value="ASCH"/>
    <property type="match status" value="1"/>
</dbReference>
<dbReference type="InterPro" id="IPR007374">
    <property type="entry name" value="ASCH_domain"/>
</dbReference>
<evidence type="ECO:0000313" key="2">
    <source>
        <dbReference type="EMBL" id="AIF69033.1"/>
    </source>
</evidence>
<dbReference type="Proteomes" id="UP000027981">
    <property type="component" value="Chromosome"/>
</dbReference>
<accession>A0A075LWV5</accession>
<reference evidence="2 3" key="2">
    <citation type="journal article" date="2015" name="Genome Announc.">
        <title>Complete Genome Sequence of Hyperthermophilic Piezophilic Archaeon Palaeococcus pacificus DY20341T, Isolated from Deep-Sea Hydrothermal Sediments.</title>
        <authorList>
            <person name="Zeng X."/>
            <person name="Jebbar M."/>
            <person name="Shao Z."/>
        </authorList>
    </citation>
    <scope>NUCLEOTIDE SEQUENCE [LARGE SCALE GENOMIC DNA]</scope>
    <source>
        <strain evidence="2 3">DY20341</strain>
    </source>
</reference>
<dbReference type="EMBL" id="CP006019">
    <property type="protein sequence ID" value="AIF69033.1"/>
    <property type="molecule type" value="Genomic_DNA"/>
</dbReference>
<reference evidence="3" key="1">
    <citation type="submission" date="2013-06" db="EMBL/GenBank/DDBJ databases">
        <title>Complete Genome Sequence of Hyperthermophilic Palaeococcus pacificus DY20341T, Isolated from a Deep-Sea Hydrothermal Sediments.</title>
        <authorList>
            <person name="Zeng X."/>
            <person name="Shao Z."/>
        </authorList>
    </citation>
    <scope>NUCLEOTIDE SEQUENCE [LARGE SCALE GENOMIC DNA]</scope>
    <source>
        <strain evidence="3">DY20341</strain>
    </source>
</reference>
<organism evidence="2 3">
    <name type="scientific">Palaeococcus pacificus DY20341</name>
    <dbReference type="NCBI Taxonomy" id="1343739"/>
    <lineage>
        <taxon>Archaea</taxon>
        <taxon>Methanobacteriati</taxon>
        <taxon>Methanobacteriota</taxon>
        <taxon>Thermococci</taxon>
        <taxon>Thermococcales</taxon>
        <taxon>Thermococcaceae</taxon>
        <taxon>Palaeococcus</taxon>
    </lineage>
</organism>
<dbReference type="HOGENOM" id="CLU_1536739_0_0_2"/>
<sequence>MYHIIALHQVYGELIFRGLKSHEIRRSNKFGEGDIVFLYIARGNPHVLRETLQKLGLSQEQLLTQRGTIAGGFEVGEVIKADFETLWQITKDTSGLSFVYGEEKGKAWLKEYVGDFGYAFTIEKPFIFKEPMSREEMKERYGVHVEGIIHLSSRTRKPWVKELLEDLTIREILSL</sequence>
<dbReference type="GeneID" id="24841740"/>
<dbReference type="OrthoDB" id="84651at2157"/>
<protein>
    <recommendedName>
        <fullName evidence="1">ASCH domain-containing protein</fullName>
    </recommendedName>
</protein>
<dbReference type="AlphaFoldDB" id="A0A075LWV5"/>
<dbReference type="KEGG" id="ppac:PAP_03065"/>
<keyword evidence="3" id="KW-1185">Reference proteome</keyword>
<proteinExistence type="predicted"/>
<evidence type="ECO:0000259" key="1">
    <source>
        <dbReference type="SMART" id="SM01022"/>
    </source>
</evidence>